<comment type="caution">
    <text evidence="1">The sequence shown here is derived from an EMBL/GenBank/DDBJ whole genome shotgun (WGS) entry which is preliminary data.</text>
</comment>
<dbReference type="EMBL" id="JAUPFM010000019">
    <property type="protein sequence ID" value="KAK2820115.1"/>
    <property type="molecule type" value="Genomic_DNA"/>
</dbReference>
<name>A0AA88LNN9_CHASR</name>
<evidence type="ECO:0000313" key="2">
    <source>
        <dbReference type="Proteomes" id="UP001187415"/>
    </source>
</evidence>
<proteinExistence type="predicted"/>
<dbReference type="Proteomes" id="UP001187415">
    <property type="component" value="Unassembled WGS sequence"/>
</dbReference>
<accession>A0AA88LNN9</accession>
<gene>
    <name evidence="1" type="ORF">Q5P01_023074</name>
</gene>
<sequence>MSPFLPAPLTPLPSSPQHLHRISVPVESSTFKCGIDGGVQRSSSFSTVQQEEFLELKDSRAPFPLDLVDCGKEEQTTLRQKEIVHKDAEEAREPAY</sequence>
<reference evidence="1" key="1">
    <citation type="submission" date="2023-07" db="EMBL/GenBank/DDBJ databases">
        <title>Chromosome-level Genome Assembly of Striped Snakehead (Channa striata).</title>
        <authorList>
            <person name="Liu H."/>
        </authorList>
    </citation>
    <scope>NUCLEOTIDE SEQUENCE</scope>
    <source>
        <strain evidence="1">Gz</strain>
        <tissue evidence="1">Muscle</tissue>
    </source>
</reference>
<dbReference type="AlphaFoldDB" id="A0AA88LNN9"/>
<keyword evidence="2" id="KW-1185">Reference proteome</keyword>
<protein>
    <submittedName>
        <fullName evidence="1">Uncharacterized protein</fullName>
    </submittedName>
</protein>
<evidence type="ECO:0000313" key="1">
    <source>
        <dbReference type="EMBL" id="KAK2820115.1"/>
    </source>
</evidence>
<organism evidence="1 2">
    <name type="scientific">Channa striata</name>
    <name type="common">Snakehead murrel</name>
    <name type="synonym">Ophicephalus striatus</name>
    <dbReference type="NCBI Taxonomy" id="64152"/>
    <lineage>
        <taxon>Eukaryota</taxon>
        <taxon>Metazoa</taxon>
        <taxon>Chordata</taxon>
        <taxon>Craniata</taxon>
        <taxon>Vertebrata</taxon>
        <taxon>Euteleostomi</taxon>
        <taxon>Actinopterygii</taxon>
        <taxon>Neopterygii</taxon>
        <taxon>Teleostei</taxon>
        <taxon>Neoteleostei</taxon>
        <taxon>Acanthomorphata</taxon>
        <taxon>Anabantaria</taxon>
        <taxon>Anabantiformes</taxon>
        <taxon>Channoidei</taxon>
        <taxon>Channidae</taxon>
        <taxon>Channa</taxon>
    </lineage>
</organism>